<dbReference type="SUPFAM" id="SSF100950">
    <property type="entry name" value="NagB/RpiA/CoA transferase-like"/>
    <property type="match status" value="1"/>
</dbReference>
<dbReference type="InterPro" id="IPR020672">
    <property type="entry name" value="Ribose5P_isomerase_typA_subgr"/>
</dbReference>
<evidence type="ECO:0000313" key="5">
    <source>
        <dbReference type="Proteomes" id="UP000644756"/>
    </source>
</evidence>
<feature type="binding site" evidence="3">
    <location>
        <begin position="86"/>
        <end position="89"/>
    </location>
    <ligand>
        <name>substrate</name>
    </ligand>
</feature>
<dbReference type="GO" id="GO:0004751">
    <property type="term" value="F:ribose-5-phosphate isomerase activity"/>
    <property type="evidence" value="ECO:0007669"/>
    <property type="project" value="UniProtKB-UniRule"/>
</dbReference>
<name>A0A917D7I2_9BACL</name>
<comment type="caution">
    <text evidence="4">The sequence shown here is derived from an EMBL/GenBank/DDBJ whole genome shotgun (WGS) entry which is preliminary data.</text>
</comment>
<dbReference type="Gene3D" id="3.30.70.260">
    <property type="match status" value="1"/>
</dbReference>
<comment type="pathway">
    <text evidence="3">Carbohydrate degradation; pentose phosphate pathway; D-ribose 5-phosphate from D-ribulose 5-phosphate (non-oxidative stage): step 1/1.</text>
</comment>
<organism evidence="4 5">
    <name type="scientific">Paenibacillus abyssi</name>
    <dbReference type="NCBI Taxonomy" id="1340531"/>
    <lineage>
        <taxon>Bacteria</taxon>
        <taxon>Bacillati</taxon>
        <taxon>Bacillota</taxon>
        <taxon>Bacilli</taxon>
        <taxon>Bacillales</taxon>
        <taxon>Paenibacillaceae</taxon>
        <taxon>Paenibacillus</taxon>
    </lineage>
</organism>
<dbReference type="GO" id="GO:0005829">
    <property type="term" value="C:cytosol"/>
    <property type="evidence" value="ECO:0007669"/>
    <property type="project" value="TreeGrafter"/>
</dbReference>
<dbReference type="AlphaFoldDB" id="A0A917D7I2"/>
<evidence type="ECO:0000313" key="4">
    <source>
        <dbReference type="EMBL" id="GGG13771.1"/>
    </source>
</evidence>
<keyword evidence="5" id="KW-1185">Reference proteome</keyword>
<dbReference type="Gene3D" id="3.40.50.1360">
    <property type="match status" value="1"/>
</dbReference>
<dbReference type="Proteomes" id="UP000644756">
    <property type="component" value="Unassembled WGS sequence"/>
</dbReference>
<reference evidence="4" key="2">
    <citation type="submission" date="2020-09" db="EMBL/GenBank/DDBJ databases">
        <authorList>
            <person name="Sun Q."/>
            <person name="Zhou Y."/>
        </authorList>
    </citation>
    <scope>NUCLEOTIDE SEQUENCE</scope>
    <source>
        <strain evidence="4">CGMCC 1.12987</strain>
    </source>
</reference>
<evidence type="ECO:0000256" key="3">
    <source>
        <dbReference type="HAMAP-Rule" id="MF_00170"/>
    </source>
</evidence>
<dbReference type="PANTHER" id="PTHR11934">
    <property type="entry name" value="RIBOSE-5-PHOSPHATE ISOMERASE"/>
    <property type="match status" value="1"/>
</dbReference>
<comment type="subunit">
    <text evidence="3">Homodimer.</text>
</comment>
<dbReference type="PANTHER" id="PTHR11934:SF0">
    <property type="entry name" value="RIBOSE-5-PHOSPHATE ISOMERASE"/>
    <property type="match status" value="1"/>
</dbReference>
<dbReference type="EC" id="5.3.1.6" evidence="3"/>
<dbReference type="GO" id="GO:0009052">
    <property type="term" value="P:pentose-phosphate shunt, non-oxidative branch"/>
    <property type="evidence" value="ECO:0007669"/>
    <property type="project" value="UniProtKB-UniRule"/>
</dbReference>
<comment type="catalytic activity">
    <reaction evidence="1 3">
        <text>aldehydo-D-ribose 5-phosphate = D-ribulose 5-phosphate</text>
        <dbReference type="Rhea" id="RHEA:14657"/>
        <dbReference type="ChEBI" id="CHEBI:58121"/>
        <dbReference type="ChEBI" id="CHEBI:58273"/>
        <dbReference type="EC" id="5.3.1.6"/>
    </reaction>
</comment>
<accession>A0A917D7I2</accession>
<dbReference type="SUPFAM" id="SSF75445">
    <property type="entry name" value="D-ribose-5-phosphate isomerase (RpiA), lid domain"/>
    <property type="match status" value="1"/>
</dbReference>
<evidence type="ECO:0000256" key="1">
    <source>
        <dbReference type="ARBA" id="ARBA00001713"/>
    </source>
</evidence>
<keyword evidence="2 3" id="KW-0413">Isomerase</keyword>
<sequence length="230" mass="25441">MITGDDMESKRIAAERAVEYIEDGMIVGLGTGSTAYWAIQKIGERMKEGLDIRAIATSNQSESLAKAIGISLVSFSDIKAVDVTIDGADEVDRQWNVIKGGGGALLREKIVAAASKQLIIIIDERKLVDRLGEFPLPVEIVQFGYEMTMHKLTELGCRPILREKDKKPFMTDNGNYIIDCEFGSIEKPVELHKEINMIPGVVDNGLFIHMADQVIVGFEDGSVKELRRMV</sequence>
<comment type="function">
    <text evidence="3">Catalyzes the reversible conversion of ribose-5-phosphate to ribulose 5-phosphate.</text>
</comment>
<dbReference type="InterPro" id="IPR037171">
    <property type="entry name" value="NagB/RpiA_transferase-like"/>
</dbReference>
<evidence type="ECO:0000256" key="2">
    <source>
        <dbReference type="ARBA" id="ARBA00023235"/>
    </source>
</evidence>
<dbReference type="InterPro" id="IPR004788">
    <property type="entry name" value="Ribose5P_isomerase_type_A"/>
</dbReference>
<dbReference type="HAMAP" id="MF_00170">
    <property type="entry name" value="Rib_5P_isom_A"/>
    <property type="match status" value="1"/>
</dbReference>
<dbReference type="NCBIfam" id="TIGR00021">
    <property type="entry name" value="rpiA"/>
    <property type="match status" value="1"/>
</dbReference>
<proteinExistence type="inferred from homology"/>
<comment type="similarity">
    <text evidence="3">Belongs to the ribose 5-phosphate isomerase family.</text>
</comment>
<feature type="active site" description="Proton acceptor" evidence="3">
    <location>
        <position position="108"/>
    </location>
</feature>
<gene>
    <name evidence="3 4" type="primary">rpiA</name>
    <name evidence="4" type="ORF">GCM10010916_33370</name>
</gene>
<dbReference type="NCBIfam" id="NF001924">
    <property type="entry name" value="PRK00702.1"/>
    <property type="match status" value="1"/>
</dbReference>
<protein>
    <recommendedName>
        <fullName evidence="3">Ribose-5-phosphate isomerase A</fullName>
        <ecNumber evidence="3">5.3.1.6</ecNumber>
    </recommendedName>
    <alternativeName>
        <fullName evidence="3">Phosphoriboisomerase A</fullName>
        <shortName evidence="3">PRI</shortName>
    </alternativeName>
</protein>
<feature type="binding site" evidence="3">
    <location>
        <position position="126"/>
    </location>
    <ligand>
        <name>substrate</name>
    </ligand>
</feature>
<reference evidence="4" key="1">
    <citation type="journal article" date="2014" name="Int. J. Syst. Evol. Microbiol.">
        <title>Complete genome sequence of Corynebacterium casei LMG S-19264T (=DSM 44701T), isolated from a smear-ripened cheese.</title>
        <authorList>
            <consortium name="US DOE Joint Genome Institute (JGI-PGF)"/>
            <person name="Walter F."/>
            <person name="Albersmeier A."/>
            <person name="Kalinowski J."/>
            <person name="Ruckert C."/>
        </authorList>
    </citation>
    <scope>NUCLEOTIDE SEQUENCE</scope>
    <source>
        <strain evidence="4">CGMCC 1.12987</strain>
    </source>
</reference>
<dbReference type="EMBL" id="BMGR01000011">
    <property type="protein sequence ID" value="GGG13771.1"/>
    <property type="molecule type" value="Genomic_DNA"/>
</dbReference>
<feature type="binding site" evidence="3">
    <location>
        <begin position="99"/>
        <end position="102"/>
    </location>
    <ligand>
        <name>substrate</name>
    </ligand>
</feature>
<dbReference type="CDD" id="cd01398">
    <property type="entry name" value="RPI_A"/>
    <property type="match status" value="1"/>
</dbReference>
<dbReference type="FunFam" id="3.40.50.1360:FF:000001">
    <property type="entry name" value="Ribose-5-phosphate isomerase A"/>
    <property type="match status" value="1"/>
</dbReference>
<dbReference type="Pfam" id="PF06026">
    <property type="entry name" value="Rib_5-P_isom_A"/>
    <property type="match status" value="1"/>
</dbReference>
<dbReference type="GO" id="GO:0006014">
    <property type="term" value="P:D-ribose metabolic process"/>
    <property type="evidence" value="ECO:0007669"/>
    <property type="project" value="TreeGrafter"/>
</dbReference>
<feature type="binding site" evidence="3">
    <location>
        <begin position="31"/>
        <end position="34"/>
    </location>
    <ligand>
        <name>substrate</name>
    </ligand>
</feature>